<evidence type="ECO:0000313" key="7">
    <source>
        <dbReference type="EMBL" id="MFC1420616.1"/>
    </source>
</evidence>
<dbReference type="GO" id="GO:0016874">
    <property type="term" value="F:ligase activity"/>
    <property type="evidence" value="ECO:0007669"/>
    <property type="project" value="UniProtKB-KW"/>
</dbReference>
<evidence type="ECO:0000256" key="1">
    <source>
        <dbReference type="ARBA" id="ARBA00006432"/>
    </source>
</evidence>
<gene>
    <name evidence="7" type="ORF">ACEZDE_28830</name>
</gene>
<accession>A0ABV6W3P7</accession>
<dbReference type="EMBL" id="JBHFAB010000028">
    <property type="protein sequence ID" value="MFC1420616.1"/>
    <property type="molecule type" value="Genomic_DNA"/>
</dbReference>
<keyword evidence="4" id="KW-0443">Lipid metabolism</keyword>
<evidence type="ECO:0000256" key="3">
    <source>
        <dbReference type="ARBA" id="ARBA00022832"/>
    </source>
</evidence>
<keyword evidence="3" id="KW-0276">Fatty acid metabolism</keyword>
<keyword evidence="2 7" id="KW-0436">Ligase</keyword>
<organism evidence="7 8">
    <name type="scientific">Streptacidiphilus cavernicola</name>
    <dbReference type="NCBI Taxonomy" id="3342716"/>
    <lineage>
        <taxon>Bacteria</taxon>
        <taxon>Bacillati</taxon>
        <taxon>Actinomycetota</taxon>
        <taxon>Actinomycetes</taxon>
        <taxon>Kitasatosporales</taxon>
        <taxon>Streptomycetaceae</taxon>
        <taxon>Streptacidiphilus</taxon>
    </lineage>
</organism>
<dbReference type="Pfam" id="PF00501">
    <property type="entry name" value="AMP-binding"/>
    <property type="match status" value="1"/>
</dbReference>
<evidence type="ECO:0000256" key="2">
    <source>
        <dbReference type="ARBA" id="ARBA00022598"/>
    </source>
</evidence>
<evidence type="ECO:0000256" key="5">
    <source>
        <dbReference type="ARBA" id="ARBA00032875"/>
    </source>
</evidence>
<feature type="domain" description="AMP-dependent synthetase/ligase" evidence="6">
    <location>
        <begin position="25"/>
        <end position="436"/>
    </location>
</feature>
<evidence type="ECO:0000313" key="8">
    <source>
        <dbReference type="Proteomes" id="UP001592531"/>
    </source>
</evidence>
<dbReference type="InterPro" id="IPR020845">
    <property type="entry name" value="AMP-binding_CS"/>
</dbReference>
<dbReference type="Gene3D" id="3.40.50.12780">
    <property type="entry name" value="N-terminal domain of ligase-like"/>
    <property type="match status" value="1"/>
</dbReference>
<reference evidence="7 8" key="1">
    <citation type="submission" date="2024-09" db="EMBL/GenBank/DDBJ databases">
        <authorList>
            <person name="Lee S.D."/>
        </authorList>
    </citation>
    <scope>NUCLEOTIDE SEQUENCE [LARGE SCALE GENOMIC DNA]</scope>
    <source>
        <strain evidence="7 8">N8-3</strain>
    </source>
</reference>
<protein>
    <recommendedName>
        <fullName evidence="5">Acyl-CoA synthetase</fullName>
    </recommendedName>
</protein>
<keyword evidence="8" id="KW-1185">Reference proteome</keyword>
<comment type="similarity">
    <text evidence="1">Belongs to the ATP-dependent AMP-binding enzyme family.</text>
</comment>
<proteinExistence type="inferred from homology"/>
<dbReference type="PROSITE" id="PS00455">
    <property type="entry name" value="AMP_BINDING"/>
    <property type="match status" value="1"/>
</dbReference>
<sequence length="614" mass="65963">MREFTVPALVEPAPTGGLADSVYAAAEAEPDLVQLSRRTEDGSWAPVSARAFRDEVLATAKGLLHQGVRFGDRVALMSRTRYEWTVLDYALWTIGAQPVPVYPTSSAEQVRWILADSRAVACVVEHEDHAMTVGSVCDALPQLRSIWQLDAGALRMLELAGRAVPDDLVLRHRAAVTADTVATIVYTSGTTGRPKGCVLSHGNFAAETDNLVARYSHVFRNNNSEQPSTLLFLPLAHVFGRMVQVAALRAGVRLSHEPSLAPAELMPALASARPTFILAVPYIFEKLMQRAREAAEEAGKLPAFEKAVDAAVRYAAAQERHAFGDGPGPSAGQRLQHQVYDRAVYSKVRAVLGGRVRHAMSGGSAMNRELGLFFAGAGITVYEGYGLTECTAAATANPPDRPRFGTVGHPVPGTTVLVAEDGEVWVSGGQVFQGYLDDPGETGLILRQGWLATGDLGELDEDGYLTITGRKKEIIVTSSGKSVAPTVLEDRVRAHPLVAHCMLVGDNRPFVGALLALDAEALANWQQRRGKPPATAVDLRTDPDLMHELQRAVVGANTAVSRAESIRAFRILAGEFTEAAGLLTPSLKLRRRAVAETYADDIEALYAEASGPPM</sequence>
<evidence type="ECO:0000256" key="4">
    <source>
        <dbReference type="ARBA" id="ARBA00023098"/>
    </source>
</evidence>
<dbReference type="Pfam" id="PF23562">
    <property type="entry name" value="AMP-binding_C_3"/>
    <property type="match status" value="1"/>
</dbReference>
<comment type="caution">
    <text evidence="7">The sequence shown here is derived from an EMBL/GenBank/DDBJ whole genome shotgun (WGS) entry which is preliminary data.</text>
</comment>
<name>A0ABV6W3P7_9ACTN</name>
<dbReference type="SUPFAM" id="SSF56801">
    <property type="entry name" value="Acetyl-CoA synthetase-like"/>
    <property type="match status" value="1"/>
</dbReference>
<dbReference type="PANTHER" id="PTHR43272:SF32">
    <property type="entry name" value="AMP-DEPENDENT SYNTHETASE_LIGASE DOMAIN-CONTAINING PROTEIN"/>
    <property type="match status" value="1"/>
</dbReference>
<evidence type="ECO:0000259" key="6">
    <source>
        <dbReference type="Pfam" id="PF00501"/>
    </source>
</evidence>
<dbReference type="InterPro" id="IPR042099">
    <property type="entry name" value="ANL_N_sf"/>
</dbReference>
<dbReference type="PANTHER" id="PTHR43272">
    <property type="entry name" value="LONG-CHAIN-FATTY-ACID--COA LIGASE"/>
    <property type="match status" value="1"/>
</dbReference>
<dbReference type="InterPro" id="IPR000873">
    <property type="entry name" value="AMP-dep_synth/lig_dom"/>
</dbReference>
<dbReference type="Proteomes" id="UP001592531">
    <property type="component" value="Unassembled WGS sequence"/>
</dbReference>
<dbReference type="RefSeq" id="WP_380542202.1">
    <property type="nucleotide sequence ID" value="NZ_JBHFAB010000028.1"/>
</dbReference>
<dbReference type="CDD" id="cd05907">
    <property type="entry name" value="VL_LC_FACS_like"/>
    <property type="match status" value="1"/>
</dbReference>